<protein>
    <recommendedName>
        <fullName evidence="8">Radical SAM core domain-containing protein</fullName>
    </recommendedName>
</protein>
<comment type="cofactor">
    <cofactor evidence="1">
        <name>[4Fe-4S] cluster</name>
        <dbReference type="ChEBI" id="CHEBI:49883"/>
    </cofactor>
</comment>
<evidence type="ECO:0000256" key="3">
    <source>
        <dbReference type="ARBA" id="ARBA00022723"/>
    </source>
</evidence>
<keyword evidence="4" id="KW-0408">Iron</keyword>
<accession>A0A2M7DQY7</accession>
<dbReference type="InterPro" id="IPR023404">
    <property type="entry name" value="rSAM_horseshoe"/>
</dbReference>
<dbReference type="PANTHER" id="PTHR43409">
    <property type="entry name" value="ANAEROBIC MAGNESIUM-PROTOPORPHYRIN IX MONOMETHYL ESTER CYCLASE-RELATED"/>
    <property type="match status" value="1"/>
</dbReference>
<gene>
    <name evidence="6" type="ORF">COS18_00110</name>
</gene>
<comment type="caution">
    <text evidence="6">The sequence shown here is derived from an EMBL/GenBank/DDBJ whole genome shotgun (WGS) entry which is preliminary data.</text>
</comment>
<dbReference type="InterPro" id="IPR051198">
    <property type="entry name" value="BchE-like"/>
</dbReference>
<evidence type="ECO:0008006" key="8">
    <source>
        <dbReference type="Google" id="ProtNLM"/>
    </source>
</evidence>
<dbReference type="AlphaFoldDB" id="A0A2M7DQY7"/>
<name>A0A2M7DQY7_9BACT</name>
<evidence type="ECO:0000256" key="5">
    <source>
        <dbReference type="ARBA" id="ARBA00023014"/>
    </source>
</evidence>
<dbReference type="SUPFAM" id="SSF102114">
    <property type="entry name" value="Radical SAM enzymes"/>
    <property type="match status" value="1"/>
</dbReference>
<evidence type="ECO:0000256" key="1">
    <source>
        <dbReference type="ARBA" id="ARBA00001966"/>
    </source>
</evidence>
<keyword evidence="2" id="KW-0949">S-adenosyl-L-methionine</keyword>
<evidence type="ECO:0000256" key="2">
    <source>
        <dbReference type="ARBA" id="ARBA00022691"/>
    </source>
</evidence>
<dbReference type="InterPro" id="IPR058240">
    <property type="entry name" value="rSAM_sf"/>
</dbReference>
<organism evidence="6 7">
    <name type="scientific">Candidatus Falkowbacteria bacterium CG02_land_8_20_14_3_00_36_14</name>
    <dbReference type="NCBI Taxonomy" id="1974560"/>
    <lineage>
        <taxon>Bacteria</taxon>
        <taxon>Candidatus Falkowiibacteriota</taxon>
    </lineage>
</organism>
<dbReference type="Proteomes" id="UP000228896">
    <property type="component" value="Unassembled WGS sequence"/>
</dbReference>
<keyword evidence="3" id="KW-0479">Metal-binding</keyword>
<evidence type="ECO:0000313" key="6">
    <source>
        <dbReference type="EMBL" id="PIV52187.1"/>
    </source>
</evidence>
<proteinExistence type="predicted"/>
<dbReference type="Gene3D" id="3.80.30.20">
    <property type="entry name" value="tm_1862 like domain"/>
    <property type="match status" value="1"/>
</dbReference>
<keyword evidence="5" id="KW-0411">Iron-sulfur</keyword>
<dbReference type="GO" id="GO:0046872">
    <property type="term" value="F:metal ion binding"/>
    <property type="evidence" value="ECO:0007669"/>
    <property type="project" value="UniProtKB-KW"/>
</dbReference>
<evidence type="ECO:0000313" key="7">
    <source>
        <dbReference type="Proteomes" id="UP000228896"/>
    </source>
</evidence>
<dbReference type="GO" id="GO:0051536">
    <property type="term" value="F:iron-sulfur cluster binding"/>
    <property type="evidence" value="ECO:0007669"/>
    <property type="project" value="UniProtKB-KW"/>
</dbReference>
<reference evidence="7" key="1">
    <citation type="submission" date="2017-09" db="EMBL/GenBank/DDBJ databases">
        <title>Depth-based differentiation of microbial function through sediment-hosted aquifers and enrichment of novel symbionts in the deep terrestrial subsurface.</title>
        <authorList>
            <person name="Probst A.J."/>
            <person name="Ladd B."/>
            <person name="Jarett J.K."/>
            <person name="Geller-Mcgrath D.E."/>
            <person name="Sieber C.M.K."/>
            <person name="Emerson J.B."/>
            <person name="Anantharaman K."/>
            <person name="Thomas B.C."/>
            <person name="Malmstrom R."/>
            <person name="Stieglmeier M."/>
            <person name="Klingl A."/>
            <person name="Woyke T."/>
            <person name="Ryan C.M."/>
            <person name="Banfield J.F."/>
        </authorList>
    </citation>
    <scope>NUCLEOTIDE SEQUENCE [LARGE SCALE GENOMIC DNA]</scope>
</reference>
<sequence>MEENKMEERYSYNCPRGLMDGYSIIHLDSICTWGKCFLGYGGCFDRRPRFGECQLWDITKIIQAVKEILARKSDARIYLETPDFFDPLKMTGEERYQFRELLDEFYVEPLKVFFCVQTTPRNLIYLLEEEKGVLSLSFIRKVGIQEIWLGVESASPELRGKYSKPPFKNIDLIKATKQLQEVGIQCCWYLVASPDDTEKTIRQTVALVNEVKPDRIFTFDLFHYKEGERYVDLPTLQKEIHLMVYYQQVLKTLSEKIDKEGWK</sequence>
<dbReference type="EMBL" id="PETS01000001">
    <property type="protein sequence ID" value="PIV52187.1"/>
    <property type="molecule type" value="Genomic_DNA"/>
</dbReference>
<evidence type="ECO:0000256" key="4">
    <source>
        <dbReference type="ARBA" id="ARBA00023004"/>
    </source>
</evidence>